<dbReference type="Proteomes" id="UP000632222">
    <property type="component" value="Unassembled WGS sequence"/>
</dbReference>
<evidence type="ECO:0000313" key="3">
    <source>
        <dbReference type="Proteomes" id="UP000632222"/>
    </source>
</evidence>
<evidence type="ECO:0008006" key="4">
    <source>
        <dbReference type="Google" id="ProtNLM"/>
    </source>
</evidence>
<dbReference type="EMBL" id="BMOD01000009">
    <property type="protein sequence ID" value="GGJ39104.1"/>
    <property type="molecule type" value="Genomic_DNA"/>
</dbReference>
<proteinExistence type="predicted"/>
<gene>
    <name evidence="2" type="ORF">GCM10008938_26380</name>
</gene>
<evidence type="ECO:0000313" key="2">
    <source>
        <dbReference type="EMBL" id="GGJ39104.1"/>
    </source>
</evidence>
<comment type="caution">
    <text evidence="2">The sequence shown here is derived from an EMBL/GenBank/DDBJ whole genome shotgun (WGS) entry which is preliminary data.</text>
</comment>
<protein>
    <recommendedName>
        <fullName evidence="4">Copper amine oxidase-like N-terminal domain-containing protein</fullName>
    </recommendedName>
</protein>
<feature type="signal peptide" evidence="1">
    <location>
        <begin position="1"/>
        <end position="27"/>
    </location>
</feature>
<keyword evidence="3" id="KW-1185">Reference proteome</keyword>
<name>A0ABQ2D0I9_9DEIO</name>
<feature type="chain" id="PRO_5045632560" description="Copper amine oxidase-like N-terminal domain-containing protein" evidence="1">
    <location>
        <begin position="28"/>
        <end position="236"/>
    </location>
</feature>
<keyword evidence="1" id="KW-0732">Signal</keyword>
<organism evidence="2 3">
    <name type="scientific">Deinococcus roseus</name>
    <dbReference type="NCBI Taxonomy" id="392414"/>
    <lineage>
        <taxon>Bacteria</taxon>
        <taxon>Thermotogati</taxon>
        <taxon>Deinococcota</taxon>
        <taxon>Deinococci</taxon>
        <taxon>Deinococcales</taxon>
        <taxon>Deinococcaceae</taxon>
        <taxon>Deinococcus</taxon>
    </lineage>
</organism>
<evidence type="ECO:0000256" key="1">
    <source>
        <dbReference type="SAM" id="SignalP"/>
    </source>
</evidence>
<sequence length="236" mass="25398">MNVNSKTLKSKVKMTALLIGLASVALAASGTYKLLVNGTTSKVPALIQNGQVYIPIEILKAVGIPYTVQNGVVAVGVQGGSTEKTLLEGCLNEWLFNGIWRIKVGNLQAIQKDENTPGWGLDIEVRNGSKMTLNMTDTGVDGAGLGMHLAFKDATTLGVDPYDVQKLTFKNLPQSATAKQQLKFYYPIWTPDSSVEKPVKLLLDIDPARLGYSVKQAGVAFSTPNPGFRVNLTCDK</sequence>
<accession>A0ABQ2D0I9</accession>
<reference evidence="3" key="1">
    <citation type="journal article" date="2019" name="Int. J. Syst. Evol. Microbiol.">
        <title>The Global Catalogue of Microorganisms (GCM) 10K type strain sequencing project: providing services to taxonomists for standard genome sequencing and annotation.</title>
        <authorList>
            <consortium name="The Broad Institute Genomics Platform"/>
            <consortium name="The Broad Institute Genome Sequencing Center for Infectious Disease"/>
            <person name="Wu L."/>
            <person name="Ma J."/>
        </authorList>
    </citation>
    <scope>NUCLEOTIDE SEQUENCE [LARGE SCALE GENOMIC DNA]</scope>
    <source>
        <strain evidence="3">JCM 14370</strain>
    </source>
</reference>